<organism evidence="2 3">
    <name type="scientific">Colocasia esculenta</name>
    <name type="common">Wild taro</name>
    <name type="synonym">Arum esculentum</name>
    <dbReference type="NCBI Taxonomy" id="4460"/>
    <lineage>
        <taxon>Eukaryota</taxon>
        <taxon>Viridiplantae</taxon>
        <taxon>Streptophyta</taxon>
        <taxon>Embryophyta</taxon>
        <taxon>Tracheophyta</taxon>
        <taxon>Spermatophyta</taxon>
        <taxon>Magnoliopsida</taxon>
        <taxon>Liliopsida</taxon>
        <taxon>Araceae</taxon>
        <taxon>Aroideae</taxon>
        <taxon>Colocasieae</taxon>
        <taxon>Colocasia</taxon>
    </lineage>
</organism>
<comment type="caution">
    <text evidence="2">The sequence shown here is derived from an EMBL/GenBank/DDBJ whole genome shotgun (WGS) entry which is preliminary data.</text>
</comment>
<name>A0A843VNF8_COLES</name>
<dbReference type="Proteomes" id="UP000652761">
    <property type="component" value="Unassembled WGS sequence"/>
</dbReference>
<sequence>MSSRSGSWVPRLRTMDGVPSHSSKDFVVGHPSQALLPITQGASSATSASSSVAETPSWGQGAGHRGPSRGVTERRLEPGHKWNVRVIGGYRLDLVMWYRWDQTPQTDKEMLQHMTAMHKGWRGMLKSKHYKGKTFEDAVASVPPSVDPSDW</sequence>
<evidence type="ECO:0000313" key="3">
    <source>
        <dbReference type="Proteomes" id="UP000652761"/>
    </source>
</evidence>
<gene>
    <name evidence="2" type="ORF">Taro_031243</name>
</gene>
<protein>
    <submittedName>
        <fullName evidence="2">Uncharacterized protein</fullName>
    </submittedName>
</protein>
<dbReference type="EMBL" id="NMUH01002202">
    <property type="protein sequence ID" value="MQL98531.1"/>
    <property type="molecule type" value="Genomic_DNA"/>
</dbReference>
<feature type="region of interest" description="Disordered" evidence="1">
    <location>
        <begin position="40"/>
        <end position="74"/>
    </location>
</feature>
<evidence type="ECO:0000313" key="2">
    <source>
        <dbReference type="EMBL" id="MQL98531.1"/>
    </source>
</evidence>
<proteinExistence type="predicted"/>
<dbReference type="OrthoDB" id="1913335at2759"/>
<feature type="region of interest" description="Disordered" evidence="1">
    <location>
        <begin position="1"/>
        <end position="26"/>
    </location>
</feature>
<dbReference type="AlphaFoldDB" id="A0A843VNF8"/>
<reference evidence="2" key="1">
    <citation type="submission" date="2017-07" db="EMBL/GenBank/DDBJ databases">
        <title>Taro Niue Genome Assembly and Annotation.</title>
        <authorList>
            <person name="Atibalentja N."/>
            <person name="Keating K."/>
            <person name="Fields C.J."/>
        </authorList>
    </citation>
    <scope>NUCLEOTIDE SEQUENCE</scope>
    <source>
        <strain evidence="2">Niue_2</strain>
        <tissue evidence="2">Leaf</tissue>
    </source>
</reference>
<keyword evidence="3" id="KW-1185">Reference proteome</keyword>
<evidence type="ECO:0000256" key="1">
    <source>
        <dbReference type="SAM" id="MobiDB-lite"/>
    </source>
</evidence>
<accession>A0A843VNF8</accession>
<feature type="compositionally biased region" description="Low complexity" evidence="1">
    <location>
        <begin position="42"/>
        <end position="53"/>
    </location>
</feature>